<name>A0A7R9KIP9_9ACAR</name>
<accession>A0A7R9KIP9</accession>
<proteinExistence type="predicted"/>
<dbReference type="AlphaFoldDB" id="A0A7R9KIP9"/>
<protein>
    <submittedName>
        <fullName evidence="1">Uncharacterized protein</fullName>
    </submittedName>
</protein>
<sequence>MKYEGIQVFRSSVQNEDLMYNNGYQWEITIDKFGSKQWQNCDQGTTVDPDNQYDHKDLIFRASNASDNQWVVIYNKKWRNISCYSPQVKKLVTNKTKCRELNGRNQIVVKAIDPSIVKSIDGIVEKQSGNVIHGYYVFFRRDGRPVICDKSMFDPKNRCKEKTDIREKKTSPKDTK</sequence>
<organism evidence="1">
    <name type="scientific">Medioppia subpectinata</name>
    <dbReference type="NCBI Taxonomy" id="1979941"/>
    <lineage>
        <taxon>Eukaryota</taxon>
        <taxon>Metazoa</taxon>
        <taxon>Ecdysozoa</taxon>
        <taxon>Arthropoda</taxon>
        <taxon>Chelicerata</taxon>
        <taxon>Arachnida</taxon>
        <taxon>Acari</taxon>
        <taxon>Acariformes</taxon>
        <taxon>Sarcoptiformes</taxon>
        <taxon>Oribatida</taxon>
        <taxon>Brachypylina</taxon>
        <taxon>Oppioidea</taxon>
        <taxon>Oppiidae</taxon>
        <taxon>Medioppia</taxon>
    </lineage>
</organism>
<dbReference type="EMBL" id="CAJPIZ010002020">
    <property type="protein sequence ID" value="CAG2104420.1"/>
    <property type="molecule type" value="Genomic_DNA"/>
</dbReference>
<evidence type="ECO:0000313" key="1">
    <source>
        <dbReference type="EMBL" id="CAD7623990.1"/>
    </source>
</evidence>
<keyword evidence="2" id="KW-1185">Reference proteome</keyword>
<reference evidence="1" key="1">
    <citation type="submission" date="2020-11" db="EMBL/GenBank/DDBJ databases">
        <authorList>
            <person name="Tran Van P."/>
        </authorList>
    </citation>
    <scope>NUCLEOTIDE SEQUENCE</scope>
</reference>
<evidence type="ECO:0000313" key="2">
    <source>
        <dbReference type="Proteomes" id="UP000759131"/>
    </source>
</evidence>
<gene>
    <name evidence="1" type="ORF">OSB1V03_LOCUS4437</name>
</gene>
<dbReference type="Proteomes" id="UP000759131">
    <property type="component" value="Unassembled WGS sequence"/>
</dbReference>
<dbReference type="EMBL" id="OC856595">
    <property type="protein sequence ID" value="CAD7623990.1"/>
    <property type="molecule type" value="Genomic_DNA"/>
</dbReference>